<dbReference type="Pfam" id="PF08875">
    <property type="entry name" value="DUF1833"/>
    <property type="match status" value="1"/>
</dbReference>
<gene>
    <name evidence="1" type="ORF">L2764_03690</name>
</gene>
<comment type="caution">
    <text evidence="1">The sequence shown here is derived from an EMBL/GenBank/DDBJ whole genome shotgun (WGS) entry which is preliminary data.</text>
</comment>
<accession>A0ABT0L7D8</accession>
<protein>
    <submittedName>
        <fullName evidence="1">DUF1833 domain-containing protein</fullName>
    </submittedName>
</protein>
<dbReference type="EMBL" id="JAKIKS010000009">
    <property type="protein sequence ID" value="MCL1123607.1"/>
    <property type="molecule type" value="Genomic_DNA"/>
</dbReference>
<name>A0ABT0L7D8_9GAMM</name>
<dbReference type="InterPro" id="IPR014974">
    <property type="entry name" value="DUF1833"/>
</dbReference>
<evidence type="ECO:0000313" key="1">
    <source>
        <dbReference type="EMBL" id="MCL1123607.1"/>
    </source>
</evidence>
<evidence type="ECO:0000313" key="2">
    <source>
        <dbReference type="Proteomes" id="UP001203423"/>
    </source>
</evidence>
<dbReference type="Proteomes" id="UP001203423">
    <property type="component" value="Unassembled WGS sequence"/>
</dbReference>
<sequence length="165" mass="17921">MSQVLQTLYASAPTNDFPIHTLELSHNAFNDGVIRLCQGFDDIEAKLETGEQVGFMASGFAVSLPKRSLRGQQDLQFQLDNVSGEAAQQVDAALDAGGKITVTYRVYLASNLSEPAQAPVVMTAKTVKITISSVVVVASFHDLVNKAWPRRRYTTAFAPGLKYIS</sequence>
<reference evidence="1 2" key="1">
    <citation type="submission" date="2022-01" db="EMBL/GenBank/DDBJ databases">
        <title>Whole genome-based taxonomy of the Shewanellaceae.</title>
        <authorList>
            <person name="Martin-Rodriguez A.J."/>
        </authorList>
    </citation>
    <scope>NUCLEOTIDE SEQUENCE [LARGE SCALE GENOMIC DNA]</scope>
    <source>
        <strain evidence="1 2">DSM 17177</strain>
    </source>
</reference>
<keyword evidence="2" id="KW-1185">Reference proteome</keyword>
<dbReference type="RefSeq" id="WP_248938894.1">
    <property type="nucleotide sequence ID" value="NZ_JAKIKS010000009.1"/>
</dbReference>
<proteinExistence type="predicted"/>
<organism evidence="1 2">
    <name type="scientific">Shewanella surugensis</name>
    <dbReference type="NCBI Taxonomy" id="212020"/>
    <lineage>
        <taxon>Bacteria</taxon>
        <taxon>Pseudomonadati</taxon>
        <taxon>Pseudomonadota</taxon>
        <taxon>Gammaproteobacteria</taxon>
        <taxon>Alteromonadales</taxon>
        <taxon>Shewanellaceae</taxon>
        <taxon>Shewanella</taxon>
    </lineage>
</organism>